<dbReference type="GO" id="GO:0040029">
    <property type="term" value="P:epigenetic regulation of gene expression"/>
    <property type="evidence" value="ECO:0007669"/>
    <property type="project" value="TreeGrafter"/>
</dbReference>
<dbReference type="InterPro" id="IPR000286">
    <property type="entry name" value="HDACs"/>
</dbReference>
<dbReference type="InterPro" id="IPR023696">
    <property type="entry name" value="Ureohydrolase_dom_sf"/>
</dbReference>
<gene>
    <name evidence="3" type="ORF">GCM10011289_32050</name>
</gene>
<dbReference type="PANTHER" id="PTHR10625">
    <property type="entry name" value="HISTONE DEACETYLASE HDAC1-RELATED"/>
    <property type="match status" value="1"/>
</dbReference>
<evidence type="ECO:0000256" key="1">
    <source>
        <dbReference type="ARBA" id="ARBA00005947"/>
    </source>
</evidence>
<dbReference type="SUPFAM" id="SSF52768">
    <property type="entry name" value="Arginase/deacetylase"/>
    <property type="match status" value="1"/>
</dbReference>
<dbReference type="AlphaFoldDB" id="A0A918P6F3"/>
<sequence length="327" mass="36138">MHTQGLRRVFTWLKNRWHSTGLTAFVTHPDCLTHNMGVGHPECPERLVAIRDQLMASQILDSLQEVEAAPVTELQLARVHPPRYVDYIEACAPTTGTFRMDPDTAMSPGTLSAARHAAGAVITAVDLVCEQKAPNAFCSVRPPGHHAESAKSMGFCFFNNVAIGVAHALSAYKLERVAIIDFDVHHGNGTEEIFRDDPRVMMVSTFQHPFYPYCGDAPLGPNMHNVPLKAGSTGREFREAVETIWLPALHEFQPQMLFISAGFDGHREDDMGSIGLTESDYEWVTRHLIQIADLYCQGRIVSVLEGGYDLSSLARSVAVHVKALSDF</sequence>
<protein>
    <submittedName>
        <fullName evidence="3">Histone deacetylase</fullName>
    </submittedName>
</protein>
<proteinExistence type="inferred from homology"/>
<dbReference type="CDD" id="cd11599">
    <property type="entry name" value="HDAC_classII_2"/>
    <property type="match status" value="1"/>
</dbReference>
<dbReference type="Proteomes" id="UP000645257">
    <property type="component" value="Unassembled WGS sequence"/>
</dbReference>
<comment type="similarity">
    <text evidence="1">Belongs to the histone deacetylase family.</text>
</comment>
<dbReference type="EMBL" id="BMYX01000022">
    <property type="protein sequence ID" value="GGY26038.1"/>
    <property type="molecule type" value="Genomic_DNA"/>
</dbReference>
<dbReference type="InterPro" id="IPR037138">
    <property type="entry name" value="His_deacetylse_dom_sf"/>
</dbReference>
<reference evidence="3" key="2">
    <citation type="submission" date="2020-09" db="EMBL/GenBank/DDBJ databases">
        <authorList>
            <person name="Sun Q."/>
            <person name="Kim S."/>
        </authorList>
    </citation>
    <scope>NUCLEOTIDE SEQUENCE</scope>
    <source>
        <strain evidence="3">KCTC 32182</strain>
    </source>
</reference>
<evidence type="ECO:0000313" key="3">
    <source>
        <dbReference type="EMBL" id="GGY26038.1"/>
    </source>
</evidence>
<accession>A0A918P6F3</accession>
<organism evidence="3 4">
    <name type="scientific">Paludibacterium paludis</name>
    <dbReference type="NCBI Taxonomy" id="1225769"/>
    <lineage>
        <taxon>Bacteria</taxon>
        <taxon>Pseudomonadati</taxon>
        <taxon>Pseudomonadota</taxon>
        <taxon>Betaproteobacteria</taxon>
        <taxon>Neisseriales</taxon>
        <taxon>Chromobacteriaceae</taxon>
        <taxon>Paludibacterium</taxon>
    </lineage>
</organism>
<evidence type="ECO:0000313" key="4">
    <source>
        <dbReference type="Proteomes" id="UP000645257"/>
    </source>
</evidence>
<feature type="domain" description="Histone deacetylase" evidence="2">
    <location>
        <begin position="40"/>
        <end position="324"/>
    </location>
</feature>
<keyword evidence="4" id="KW-1185">Reference proteome</keyword>
<evidence type="ECO:0000259" key="2">
    <source>
        <dbReference type="Pfam" id="PF00850"/>
    </source>
</evidence>
<comment type="caution">
    <text evidence="3">The sequence shown here is derived from an EMBL/GenBank/DDBJ whole genome shotgun (WGS) entry which is preliminary data.</text>
</comment>
<reference evidence="3" key="1">
    <citation type="journal article" date="2014" name="Int. J. Syst. Evol. Microbiol.">
        <title>Complete genome sequence of Corynebacterium casei LMG S-19264T (=DSM 44701T), isolated from a smear-ripened cheese.</title>
        <authorList>
            <consortium name="US DOE Joint Genome Institute (JGI-PGF)"/>
            <person name="Walter F."/>
            <person name="Albersmeier A."/>
            <person name="Kalinowski J."/>
            <person name="Ruckert C."/>
        </authorList>
    </citation>
    <scope>NUCLEOTIDE SEQUENCE</scope>
    <source>
        <strain evidence="3">KCTC 32182</strain>
    </source>
</reference>
<dbReference type="GO" id="GO:0004407">
    <property type="term" value="F:histone deacetylase activity"/>
    <property type="evidence" value="ECO:0007669"/>
    <property type="project" value="TreeGrafter"/>
</dbReference>
<dbReference type="Gene3D" id="3.40.800.20">
    <property type="entry name" value="Histone deacetylase domain"/>
    <property type="match status" value="1"/>
</dbReference>
<dbReference type="PANTHER" id="PTHR10625:SF10">
    <property type="entry name" value="HISTONE DEACETYLASE HDAC1"/>
    <property type="match status" value="1"/>
</dbReference>
<dbReference type="PRINTS" id="PR01270">
    <property type="entry name" value="HDASUPER"/>
</dbReference>
<dbReference type="InterPro" id="IPR023801">
    <property type="entry name" value="His_deacetylse_dom"/>
</dbReference>
<dbReference type="Pfam" id="PF00850">
    <property type="entry name" value="Hist_deacetyl"/>
    <property type="match status" value="1"/>
</dbReference>
<name>A0A918P6F3_9NEIS</name>